<name>A0A1E7R6I9_9GAMM</name>
<dbReference type="EMBL" id="MKKK01000029">
    <property type="protein sequence ID" value="OEY94964.1"/>
    <property type="molecule type" value="Genomic_DNA"/>
</dbReference>
<evidence type="ECO:0000313" key="3">
    <source>
        <dbReference type="Proteomes" id="UP000185895"/>
    </source>
</evidence>
<accession>A0A1E7R6I9</accession>
<dbReference type="AlphaFoldDB" id="A0A1E7R6I9"/>
<proteinExistence type="predicted"/>
<evidence type="ECO:0000313" key="2">
    <source>
        <dbReference type="EMBL" id="OEY94964.1"/>
    </source>
</evidence>
<dbReference type="InterPro" id="IPR025285">
    <property type="entry name" value="DUF4145"/>
</dbReference>
<dbReference type="Pfam" id="PF13643">
    <property type="entry name" value="DUF4145"/>
    <property type="match status" value="1"/>
</dbReference>
<dbReference type="STRING" id="1262585.BJI46_13245"/>
<sequence>MNNYFPAKFKETQFHCVFCNVYTEQRWHPTKFMQWSQYYDLKDTDCCQCVKCQNISIWKNEKMIFPEQQPIVIPHSDLPNNIKSYFDEALSIFYKSPRGATALLRLAIQQLMSELGEKGNNINEDIKSLVSKGLPTKIQQALDYCRVIGNNAVHPGEINIDDTPEIAEVLFKMINFIIEEMITKPKEVDELYNLLPESARVAIEKRDKK</sequence>
<keyword evidence="3" id="KW-1185">Reference proteome</keyword>
<feature type="domain" description="DUF4145" evidence="1">
    <location>
        <begin position="88"/>
        <end position="169"/>
    </location>
</feature>
<reference evidence="2 3" key="1">
    <citation type="submission" date="2016-09" db="EMBL/GenBank/DDBJ databases">
        <authorList>
            <person name="Capua I."/>
            <person name="De Benedictis P."/>
            <person name="Joannis T."/>
            <person name="Lombin L.H."/>
            <person name="Cattoli G."/>
        </authorList>
    </citation>
    <scope>NUCLEOTIDE SEQUENCE [LARGE SCALE GENOMIC DNA]</scope>
    <source>
        <strain evidence="2 3">ANC 4671</strain>
    </source>
</reference>
<evidence type="ECO:0000259" key="1">
    <source>
        <dbReference type="Pfam" id="PF13643"/>
    </source>
</evidence>
<organism evidence="2 3">
    <name type="scientific">Acinetobacter qingfengensis</name>
    <dbReference type="NCBI Taxonomy" id="1262585"/>
    <lineage>
        <taxon>Bacteria</taxon>
        <taxon>Pseudomonadati</taxon>
        <taxon>Pseudomonadota</taxon>
        <taxon>Gammaproteobacteria</taxon>
        <taxon>Moraxellales</taxon>
        <taxon>Moraxellaceae</taxon>
        <taxon>Acinetobacter</taxon>
    </lineage>
</organism>
<gene>
    <name evidence="2" type="ORF">BJI46_13245</name>
</gene>
<dbReference type="OrthoDB" id="9808624at2"/>
<protein>
    <recommendedName>
        <fullName evidence="1">DUF4145 domain-containing protein</fullName>
    </recommendedName>
</protein>
<dbReference type="Proteomes" id="UP000185895">
    <property type="component" value="Unassembled WGS sequence"/>
</dbReference>
<comment type="caution">
    <text evidence="2">The sequence shown here is derived from an EMBL/GenBank/DDBJ whole genome shotgun (WGS) entry which is preliminary data.</text>
</comment>